<dbReference type="Proteomes" id="UP000076842">
    <property type="component" value="Unassembled WGS sequence"/>
</dbReference>
<sequence>MAALNPDSHERGTLPPELISLIDLELKNFRTTSRAVHALSSVLDAEFKLLDRVYYKGNSQHRSGLFWKRAAEIRRLARRVHDIRLEGLIDEFRESFFADPKNIKRAPWTKVPGQRRIHDTLQRLSSVSHLFAHGIDRCHAAYSWFVRQLQSTAFFPLAMTLIAIVARLHIVFCSLSEELLKTWEAIDRLYQQLPLKLGATQKVPPRISRTLRALLGAETALPRIPSSSKLAAVAKETGDDLGQTISRVALPTPKVSMPVEAAGSQSFPPSDTFTLLELEEDDVPMDVVREDMVEDASEVVKQLEEHQLHSPQTMPSGEQIDTVPELLRADEAMPTPPPATPARKKKKKPRVGGDEIDAIFGF</sequence>
<dbReference type="InterPro" id="IPR027951">
    <property type="entry name" value="Nepro_N"/>
</dbReference>
<dbReference type="GO" id="GO:0005634">
    <property type="term" value="C:nucleus"/>
    <property type="evidence" value="ECO:0007669"/>
    <property type="project" value="TreeGrafter"/>
</dbReference>
<evidence type="ECO:0000259" key="2">
    <source>
        <dbReference type="Pfam" id="PF14780"/>
    </source>
</evidence>
<dbReference type="EMBL" id="KV423937">
    <property type="protein sequence ID" value="KZT59783.1"/>
    <property type="molecule type" value="Genomic_DNA"/>
</dbReference>
<dbReference type="PANTHER" id="PTHR34761">
    <property type="entry name" value="NUCLEOLUS AND NEURAL PROGENITOR PROTEIN"/>
    <property type="match status" value="1"/>
</dbReference>
<name>A0A165HV08_9BASI</name>
<dbReference type="Pfam" id="PF14780">
    <property type="entry name" value="NEPRO_N"/>
    <property type="match status" value="1"/>
</dbReference>
<organism evidence="3 4">
    <name type="scientific">Calocera cornea HHB12733</name>
    <dbReference type="NCBI Taxonomy" id="1353952"/>
    <lineage>
        <taxon>Eukaryota</taxon>
        <taxon>Fungi</taxon>
        <taxon>Dikarya</taxon>
        <taxon>Basidiomycota</taxon>
        <taxon>Agaricomycotina</taxon>
        <taxon>Dacrymycetes</taxon>
        <taxon>Dacrymycetales</taxon>
        <taxon>Dacrymycetaceae</taxon>
        <taxon>Calocera</taxon>
    </lineage>
</organism>
<accession>A0A165HV08</accession>
<feature type="domain" description="Nucleolus and neural progenitor protein-like N-terminal" evidence="2">
    <location>
        <begin position="31"/>
        <end position="182"/>
    </location>
</feature>
<protein>
    <recommendedName>
        <fullName evidence="2">Nucleolus and neural progenitor protein-like N-terminal domain-containing protein</fullName>
    </recommendedName>
</protein>
<dbReference type="PANTHER" id="PTHR34761:SF1">
    <property type="entry name" value="NUCLEOLUS AND NEURAL PROGENITOR PROTEIN"/>
    <property type="match status" value="1"/>
</dbReference>
<dbReference type="OrthoDB" id="114080at2759"/>
<dbReference type="InterPro" id="IPR052835">
    <property type="entry name" value="Nepro"/>
</dbReference>
<reference evidence="3 4" key="1">
    <citation type="journal article" date="2016" name="Mol. Biol. Evol.">
        <title>Comparative Genomics of Early-Diverging Mushroom-Forming Fungi Provides Insights into the Origins of Lignocellulose Decay Capabilities.</title>
        <authorList>
            <person name="Nagy L.G."/>
            <person name="Riley R."/>
            <person name="Tritt A."/>
            <person name="Adam C."/>
            <person name="Daum C."/>
            <person name="Floudas D."/>
            <person name="Sun H."/>
            <person name="Yadav J.S."/>
            <person name="Pangilinan J."/>
            <person name="Larsson K.H."/>
            <person name="Matsuura K."/>
            <person name="Barry K."/>
            <person name="Labutti K."/>
            <person name="Kuo R."/>
            <person name="Ohm R.A."/>
            <person name="Bhattacharya S.S."/>
            <person name="Shirouzu T."/>
            <person name="Yoshinaga Y."/>
            <person name="Martin F.M."/>
            <person name="Grigoriev I.V."/>
            <person name="Hibbett D.S."/>
        </authorList>
    </citation>
    <scope>NUCLEOTIDE SEQUENCE [LARGE SCALE GENOMIC DNA]</scope>
    <source>
        <strain evidence="3 4">HHB12733</strain>
    </source>
</reference>
<dbReference type="AlphaFoldDB" id="A0A165HV08"/>
<gene>
    <name evidence="3" type="ORF">CALCODRAFT_515884</name>
</gene>
<evidence type="ECO:0000313" key="4">
    <source>
        <dbReference type="Proteomes" id="UP000076842"/>
    </source>
</evidence>
<proteinExistence type="predicted"/>
<evidence type="ECO:0000313" key="3">
    <source>
        <dbReference type="EMBL" id="KZT59783.1"/>
    </source>
</evidence>
<dbReference type="InParanoid" id="A0A165HV08"/>
<feature type="region of interest" description="Disordered" evidence="1">
    <location>
        <begin position="330"/>
        <end position="362"/>
    </location>
</feature>
<dbReference type="STRING" id="1353952.A0A165HV08"/>
<keyword evidence="4" id="KW-1185">Reference proteome</keyword>
<evidence type="ECO:0000256" key="1">
    <source>
        <dbReference type="SAM" id="MobiDB-lite"/>
    </source>
</evidence>